<keyword evidence="7" id="KW-0055">Arginine biosynthesis</keyword>
<evidence type="ECO:0000256" key="3">
    <source>
        <dbReference type="ARBA" id="ARBA00022490"/>
    </source>
</evidence>
<evidence type="ECO:0000256" key="5">
    <source>
        <dbReference type="ARBA" id="ARBA00023125"/>
    </source>
</evidence>
<evidence type="ECO:0000259" key="9">
    <source>
        <dbReference type="Pfam" id="PF02863"/>
    </source>
</evidence>
<dbReference type="Pfam" id="PF02863">
    <property type="entry name" value="Arg_repressor_C"/>
    <property type="match status" value="1"/>
</dbReference>
<protein>
    <recommendedName>
        <fullName evidence="7">Arginine repressor</fullName>
    </recommendedName>
</protein>
<dbReference type="SUPFAM" id="SSF46785">
    <property type="entry name" value="Winged helix' DNA-binding domain"/>
    <property type="match status" value="1"/>
</dbReference>
<keyword evidence="4 7" id="KW-0805">Transcription regulation</keyword>
<dbReference type="InterPro" id="IPR036251">
    <property type="entry name" value="Arg_repress_C_sf"/>
</dbReference>
<evidence type="ECO:0000256" key="6">
    <source>
        <dbReference type="ARBA" id="ARBA00023163"/>
    </source>
</evidence>
<organism evidence="10 11">
    <name type="scientific">Faecousia intestinalis</name>
    <dbReference type="NCBI Taxonomy" id="3133167"/>
    <lineage>
        <taxon>Bacteria</taxon>
        <taxon>Bacillati</taxon>
        <taxon>Bacillota</taxon>
        <taxon>Clostridia</taxon>
        <taxon>Eubacteriales</taxon>
        <taxon>Oscillospiraceae</taxon>
        <taxon>Faecousia</taxon>
    </lineage>
</organism>
<dbReference type="InterPro" id="IPR001669">
    <property type="entry name" value="Arg_repress"/>
</dbReference>
<evidence type="ECO:0000313" key="11">
    <source>
        <dbReference type="Proteomes" id="UP001491552"/>
    </source>
</evidence>
<evidence type="ECO:0000259" key="8">
    <source>
        <dbReference type="Pfam" id="PF01316"/>
    </source>
</evidence>
<keyword evidence="11" id="KW-1185">Reference proteome</keyword>
<accession>A0ABV1G5H5</accession>
<keyword evidence="5 7" id="KW-0238">DNA-binding</keyword>
<feature type="domain" description="Arginine repressor DNA-binding" evidence="8">
    <location>
        <begin position="2"/>
        <end position="65"/>
    </location>
</feature>
<evidence type="ECO:0000256" key="7">
    <source>
        <dbReference type="HAMAP-Rule" id="MF_00173"/>
    </source>
</evidence>
<keyword evidence="7" id="KW-0678">Repressor</keyword>
<dbReference type="InterPro" id="IPR036388">
    <property type="entry name" value="WH-like_DNA-bd_sf"/>
</dbReference>
<evidence type="ECO:0000256" key="1">
    <source>
        <dbReference type="ARBA" id="ARBA00004496"/>
    </source>
</evidence>
<dbReference type="Pfam" id="PF01316">
    <property type="entry name" value="Arg_repressor"/>
    <property type="match status" value="1"/>
</dbReference>
<dbReference type="InterPro" id="IPR036390">
    <property type="entry name" value="WH_DNA-bd_sf"/>
</dbReference>
<dbReference type="HAMAP" id="MF_00173">
    <property type="entry name" value="Arg_repressor"/>
    <property type="match status" value="1"/>
</dbReference>
<keyword evidence="7" id="KW-0028">Amino-acid biosynthesis</keyword>
<dbReference type="EMBL" id="JBBMFF010000179">
    <property type="protein sequence ID" value="MEQ2510672.1"/>
    <property type="molecule type" value="Genomic_DNA"/>
</dbReference>
<dbReference type="PANTHER" id="PTHR34471:SF1">
    <property type="entry name" value="ARGININE REPRESSOR"/>
    <property type="match status" value="1"/>
</dbReference>
<evidence type="ECO:0000313" key="10">
    <source>
        <dbReference type="EMBL" id="MEQ2510672.1"/>
    </source>
</evidence>
<sequence length="150" mass="17009">MKNDRQKKIIELVENRCIETQEQLLDQLRQCGFHSTQATVSRDIKELQIVKSLDGMGGYRYCLPHRVEGEKFGARFRVIFRECVTNIDYAQNIIVIKTMPGLGAAAGANIDSLKMPNMVGSLSGDDTTLVIMRDKESAAEFCRELHRMLE</sequence>
<feature type="domain" description="Arginine repressor C-terminal" evidence="9">
    <location>
        <begin position="80"/>
        <end position="146"/>
    </location>
</feature>
<dbReference type="Gene3D" id="3.30.1360.40">
    <property type="match status" value="1"/>
</dbReference>
<proteinExistence type="inferred from homology"/>
<dbReference type="Proteomes" id="UP001491552">
    <property type="component" value="Unassembled WGS sequence"/>
</dbReference>
<gene>
    <name evidence="7" type="primary">argR</name>
    <name evidence="10" type="ORF">WMO66_05325</name>
</gene>
<comment type="similarity">
    <text evidence="2 7">Belongs to the ArgR family.</text>
</comment>
<comment type="function">
    <text evidence="7">Regulates arginine biosynthesis genes.</text>
</comment>
<keyword evidence="6 7" id="KW-0804">Transcription</keyword>
<dbReference type="PRINTS" id="PR01467">
    <property type="entry name" value="ARGREPRESSOR"/>
</dbReference>
<dbReference type="PANTHER" id="PTHR34471">
    <property type="entry name" value="ARGININE REPRESSOR"/>
    <property type="match status" value="1"/>
</dbReference>
<dbReference type="InterPro" id="IPR020900">
    <property type="entry name" value="Arg_repress_DNA-bd"/>
</dbReference>
<comment type="pathway">
    <text evidence="7">Amino-acid biosynthesis; L-arginine biosynthesis [regulation].</text>
</comment>
<reference evidence="10 11" key="1">
    <citation type="submission" date="2024-03" db="EMBL/GenBank/DDBJ databases">
        <title>Human intestinal bacterial collection.</title>
        <authorList>
            <person name="Pauvert C."/>
            <person name="Hitch T.C.A."/>
            <person name="Clavel T."/>
        </authorList>
    </citation>
    <scope>NUCLEOTIDE SEQUENCE [LARGE SCALE GENOMIC DNA]</scope>
    <source>
        <strain evidence="10 11">CLA-AA-H192</strain>
    </source>
</reference>
<dbReference type="InterPro" id="IPR020899">
    <property type="entry name" value="Arg_repress_C"/>
</dbReference>
<evidence type="ECO:0000256" key="4">
    <source>
        <dbReference type="ARBA" id="ARBA00023015"/>
    </source>
</evidence>
<dbReference type="SUPFAM" id="SSF55252">
    <property type="entry name" value="C-terminal domain of arginine repressor"/>
    <property type="match status" value="1"/>
</dbReference>
<name>A0ABV1G5H5_9FIRM</name>
<dbReference type="Gene3D" id="1.10.10.10">
    <property type="entry name" value="Winged helix-like DNA-binding domain superfamily/Winged helix DNA-binding domain"/>
    <property type="match status" value="1"/>
</dbReference>
<evidence type="ECO:0000256" key="2">
    <source>
        <dbReference type="ARBA" id="ARBA00008316"/>
    </source>
</evidence>
<comment type="subcellular location">
    <subcellularLocation>
        <location evidence="1 7">Cytoplasm</location>
    </subcellularLocation>
</comment>
<dbReference type="RefSeq" id="WP_349135353.1">
    <property type="nucleotide sequence ID" value="NZ_JBBMFF010000179.1"/>
</dbReference>
<comment type="caution">
    <text evidence="10">The sequence shown here is derived from an EMBL/GenBank/DDBJ whole genome shotgun (WGS) entry which is preliminary data.</text>
</comment>
<keyword evidence="3 7" id="KW-0963">Cytoplasm</keyword>